<dbReference type="InterPro" id="IPR036019">
    <property type="entry name" value="MscL_channel"/>
</dbReference>
<evidence type="ECO:0000256" key="5">
    <source>
        <dbReference type="ARBA" id="ARBA00022692"/>
    </source>
</evidence>
<keyword evidence="6 10" id="KW-1133">Transmembrane helix</keyword>
<protein>
    <recommendedName>
        <fullName evidence="10">Large-conductance mechanosensitive channel</fullName>
    </recommendedName>
</protein>
<comment type="similarity">
    <text evidence="2 10">Belongs to the MscL family.</text>
</comment>
<dbReference type="PRINTS" id="PR01264">
    <property type="entry name" value="MECHCHANNEL"/>
</dbReference>
<evidence type="ECO:0000256" key="2">
    <source>
        <dbReference type="ARBA" id="ARBA00007254"/>
    </source>
</evidence>
<comment type="caution">
    <text evidence="12">The sequence shown here is derived from an EMBL/GenBank/DDBJ whole genome shotgun (WGS) entry which is preliminary data.</text>
</comment>
<comment type="subunit">
    <text evidence="10">Homopentamer.</text>
</comment>
<organism evidence="12 13">
    <name type="scientific">Actinophytocola glycyrrhizae</name>
    <dbReference type="NCBI Taxonomy" id="2044873"/>
    <lineage>
        <taxon>Bacteria</taxon>
        <taxon>Bacillati</taxon>
        <taxon>Actinomycetota</taxon>
        <taxon>Actinomycetes</taxon>
        <taxon>Pseudonocardiales</taxon>
        <taxon>Pseudonocardiaceae</taxon>
    </lineage>
</organism>
<feature type="compositionally biased region" description="Pro residues" evidence="11">
    <location>
        <begin position="139"/>
        <end position="158"/>
    </location>
</feature>
<evidence type="ECO:0000256" key="11">
    <source>
        <dbReference type="SAM" id="MobiDB-lite"/>
    </source>
</evidence>
<keyword evidence="8 10" id="KW-0472">Membrane</keyword>
<dbReference type="InterPro" id="IPR019823">
    <property type="entry name" value="Mechanosensitive_channel_CS"/>
</dbReference>
<evidence type="ECO:0000256" key="1">
    <source>
        <dbReference type="ARBA" id="ARBA00004651"/>
    </source>
</evidence>
<comment type="subcellular location">
    <subcellularLocation>
        <location evidence="1 10">Cell membrane</location>
        <topology evidence="1 10">Multi-pass membrane protein</topology>
    </subcellularLocation>
</comment>
<keyword evidence="3 10" id="KW-0813">Transport</keyword>
<keyword evidence="5 10" id="KW-0812">Transmembrane</keyword>
<accession>A0ABV9S0I0</accession>
<dbReference type="EMBL" id="JBHSIS010000006">
    <property type="protein sequence ID" value="MFC4854091.1"/>
    <property type="molecule type" value="Genomic_DNA"/>
</dbReference>
<keyword evidence="4 10" id="KW-1003">Cell membrane</keyword>
<dbReference type="PANTHER" id="PTHR30266:SF2">
    <property type="entry name" value="LARGE-CONDUCTANCE MECHANOSENSITIVE CHANNEL"/>
    <property type="match status" value="1"/>
</dbReference>
<evidence type="ECO:0000313" key="12">
    <source>
        <dbReference type="EMBL" id="MFC4854091.1"/>
    </source>
</evidence>
<reference evidence="13" key="1">
    <citation type="journal article" date="2019" name="Int. J. Syst. Evol. Microbiol.">
        <title>The Global Catalogue of Microorganisms (GCM) 10K type strain sequencing project: providing services to taxonomists for standard genome sequencing and annotation.</title>
        <authorList>
            <consortium name="The Broad Institute Genomics Platform"/>
            <consortium name="The Broad Institute Genome Sequencing Center for Infectious Disease"/>
            <person name="Wu L."/>
            <person name="Ma J."/>
        </authorList>
    </citation>
    <scope>NUCLEOTIDE SEQUENCE [LARGE SCALE GENOMIC DNA]</scope>
    <source>
        <strain evidence="13">ZS-22-S1</strain>
    </source>
</reference>
<evidence type="ECO:0000313" key="13">
    <source>
        <dbReference type="Proteomes" id="UP001595859"/>
    </source>
</evidence>
<dbReference type="NCBIfam" id="NF001842">
    <property type="entry name" value="PRK00567.1-3"/>
    <property type="match status" value="1"/>
</dbReference>
<dbReference type="PROSITE" id="PS01327">
    <property type="entry name" value="MSCL"/>
    <property type="match status" value="1"/>
</dbReference>
<gene>
    <name evidence="10 12" type="primary">mscL</name>
    <name evidence="12" type="ORF">ACFPCV_11320</name>
</gene>
<evidence type="ECO:0000256" key="8">
    <source>
        <dbReference type="ARBA" id="ARBA00023136"/>
    </source>
</evidence>
<feature type="compositionally biased region" description="Low complexity" evidence="11">
    <location>
        <begin position="128"/>
        <end position="138"/>
    </location>
</feature>
<keyword evidence="9 10" id="KW-0407">Ion channel</keyword>
<sequence>MFKGFKDFLMRGNVVDLAVAVIIGTAFTAIVTAIANNFIKPLIAAIGGANVSGLSWTIVAGNEESRMDFAAIITAAINFLIIAAVVYFLIVLPMKKLQDRRRRGDEAGPSEPTDIELLAEIRDLLRQQQQRVPMGQGPQQPPQGGMPPQGGRPPQRPY</sequence>
<evidence type="ECO:0000256" key="9">
    <source>
        <dbReference type="ARBA" id="ARBA00023303"/>
    </source>
</evidence>
<name>A0ABV9S0I0_9PSEU</name>
<feature type="region of interest" description="Disordered" evidence="11">
    <location>
        <begin position="128"/>
        <end position="158"/>
    </location>
</feature>
<evidence type="ECO:0000256" key="6">
    <source>
        <dbReference type="ARBA" id="ARBA00022989"/>
    </source>
</evidence>
<dbReference type="RefSeq" id="WP_378056045.1">
    <property type="nucleotide sequence ID" value="NZ_JBHSIS010000006.1"/>
</dbReference>
<evidence type="ECO:0000256" key="7">
    <source>
        <dbReference type="ARBA" id="ARBA00023065"/>
    </source>
</evidence>
<evidence type="ECO:0000256" key="3">
    <source>
        <dbReference type="ARBA" id="ARBA00022448"/>
    </source>
</evidence>
<keyword evidence="7 10" id="KW-0406">Ion transport</keyword>
<proteinExistence type="inferred from homology"/>
<dbReference type="Gene3D" id="1.10.1200.120">
    <property type="entry name" value="Large-conductance mechanosensitive channel, MscL, domain 1"/>
    <property type="match status" value="1"/>
</dbReference>
<dbReference type="HAMAP" id="MF_00115">
    <property type="entry name" value="MscL"/>
    <property type="match status" value="1"/>
</dbReference>
<dbReference type="InterPro" id="IPR037673">
    <property type="entry name" value="MSC/AndL"/>
</dbReference>
<feature type="transmembrane region" description="Helical" evidence="10">
    <location>
        <begin position="71"/>
        <end position="92"/>
    </location>
</feature>
<dbReference type="InterPro" id="IPR001185">
    <property type="entry name" value="MS_channel"/>
</dbReference>
<dbReference type="SUPFAM" id="SSF81330">
    <property type="entry name" value="Gated mechanosensitive channel"/>
    <property type="match status" value="1"/>
</dbReference>
<keyword evidence="13" id="KW-1185">Reference proteome</keyword>
<feature type="transmembrane region" description="Helical" evidence="10">
    <location>
        <begin position="42"/>
        <end position="59"/>
    </location>
</feature>
<dbReference type="PANTHER" id="PTHR30266">
    <property type="entry name" value="MECHANOSENSITIVE CHANNEL MSCL"/>
    <property type="match status" value="1"/>
</dbReference>
<evidence type="ECO:0000256" key="4">
    <source>
        <dbReference type="ARBA" id="ARBA00022475"/>
    </source>
</evidence>
<dbReference type="Proteomes" id="UP001595859">
    <property type="component" value="Unassembled WGS sequence"/>
</dbReference>
<feature type="transmembrane region" description="Helical" evidence="10">
    <location>
        <begin position="17"/>
        <end position="35"/>
    </location>
</feature>
<dbReference type="NCBIfam" id="TIGR00220">
    <property type="entry name" value="mscL"/>
    <property type="match status" value="1"/>
</dbReference>
<dbReference type="Pfam" id="PF01741">
    <property type="entry name" value="MscL"/>
    <property type="match status" value="1"/>
</dbReference>
<evidence type="ECO:0000256" key="10">
    <source>
        <dbReference type="HAMAP-Rule" id="MF_00115"/>
    </source>
</evidence>
<comment type="function">
    <text evidence="10">Channel that opens in response to stretch forces in the membrane lipid bilayer. May participate in the regulation of osmotic pressure changes within the cell.</text>
</comment>